<protein>
    <submittedName>
        <fullName evidence="5">Uncharacterized protein</fullName>
    </submittedName>
</protein>
<evidence type="ECO:0000256" key="2">
    <source>
        <dbReference type="ARBA" id="ARBA00022737"/>
    </source>
</evidence>
<feature type="repeat" description="WD" evidence="3">
    <location>
        <begin position="177"/>
        <end position="208"/>
    </location>
</feature>
<organism evidence="5 6">
    <name type="scientific">Paramecium tetraurelia</name>
    <dbReference type="NCBI Taxonomy" id="5888"/>
    <lineage>
        <taxon>Eukaryota</taxon>
        <taxon>Sar</taxon>
        <taxon>Alveolata</taxon>
        <taxon>Ciliophora</taxon>
        <taxon>Intramacronucleata</taxon>
        <taxon>Oligohymenophorea</taxon>
        <taxon>Peniculida</taxon>
        <taxon>Parameciidae</taxon>
        <taxon>Paramecium</taxon>
    </lineage>
</organism>
<evidence type="ECO:0000256" key="3">
    <source>
        <dbReference type="PROSITE-ProRule" id="PRU00221"/>
    </source>
</evidence>
<dbReference type="PANTHER" id="PTHR45333">
    <property type="entry name" value="MEMBRANE PROTEIN-RELATED"/>
    <property type="match status" value="1"/>
</dbReference>
<dbReference type="EMBL" id="CT868011">
    <property type="protein sequence ID" value="CAK61019.1"/>
    <property type="molecule type" value="Genomic_DNA"/>
</dbReference>
<keyword evidence="4" id="KW-1133">Transmembrane helix</keyword>
<dbReference type="Gene3D" id="2.130.10.10">
    <property type="entry name" value="YVTN repeat-like/Quinoprotein amine dehydrogenase"/>
    <property type="match status" value="1"/>
</dbReference>
<dbReference type="Proteomes" id="UP000000600">
    <property type="component" value="Unassembled WGS sequence"/>
</dbReference>
<reference evidence="5 6" key="1">
    <citation type="journal article" date="2006" name="Nature">
        <title>Global trends of whole-genome duplications revealed by the ciliate Paramecium tetraurelia.</title>
        <authorList>
            <consortium name="Genoscope"/>
            <person name="Aury J.-M."/>
            <person name="Jaillon O."/>
            <person name="Duret L."/>
            <person name="Noel B."/>
            <person name="Jubin C."/>
            <person name="Porcel B.M."/>
            <person name="Segurens B."/>
            <person name="Daubin V."/>
            <person name="Anthouard V."/>
            <person name="Aiach N."/>
            <person name="Arnaiz O."/>
            <person name="Billaut A."/>
            <person name="Beisson J."/>
            <person name="Blanc I."/>
            <person name="Bouhouche K."/>
            <person name="Camara F."/>
            <person name="Duharcourt S."/>
            <person name="Guigo R."/>
            <person name="Gogendeau D."/>
            <person name="Katinka M."/>
            <person name="Keller A.-M."/>
            <person name="Kissmehl R."/>
            <person name="Klotz C."/>
            <person name="Koll F."/>
            <person name="Le Moue A."/>
            <person name="Lepere C."/>
            <person name="Malinsky S."/>
            <person name="Nowacki M."/>
            <person name="Nowak J.K."/>
            <person name="Plattner H."/>
            <person name="Poulain J."/>
            <person name="Ruiz F."/>
            <person name="Serrano V."/>
            <person name="Zagulski M."/>
            <person name="Dessen P."/>
            <person name="Betermier M."/>
            <person name="Weissenbach J."/>
            <person name="Scarpelli C."/>
            <person name="Schachter V."/>
            <person name="Sperling L."/>
            <person name="Meyer E."/>
            <person name="Cohen J."/>
            <person name="Wincker P."/>
        </authorList>
    </citation>
    <scope>NUCLEOTIDE SEQUENCE [LARGE SCALE GENOMIC DNA]</scope>
    <source>
        <strain evidence="5 6">Stock d4-2</strain>
    </source>
</reference>
<keyword evidence="2" id="KW-0677">Repeat</keyword>
<dbReference type="STRING" id="5888.A0BR52"/>
<dbReference type="InterPro" id="IPR036322">
    <property type="entry name" value="WD40_repeat_dom_sf"/>
</dbReference>
<dbReference type="PROSITE" id="PS00678">
    <property type="entry name" value="WD_REPEATS_1"/>
    <property type="match status" value="1"/>
</dbReference>
<evidence type="ECO:0000313" key="6">
    <source>
        <dbReference type="Proteomes" id="UP000000600"/>
    </source>
</evidence>
<dbReference type="PANTHER" id="PTHR45333:SF1">
    <property type="entry name" value="CHROMOSOME UNDETERMINED SCAFFOLD_625, WHOLE GENOME SHOTGUN SEQUENCE"/>
    <property type="match status" value="1"/>
</dbReference>
<dbReference type="InterPro" id="IPR001680">
    <property type="entry name" value="WD40_rpt"/>
</dbReference>
<dbReference type="InterPro" id="IPR019775">
    <property type="entry name" value="WD40_repeat_CS"/>
</dbReference>
<keyword evidence="4" id="KW-0812">Transmembrane</keyword>
<evidence type="ECO:0000256" key="1">
    <source>
        <dbReference type="ARBA" id="ARBA00022574"/>
    </source>
</evidence>
<feature type="transmembrane region" description="Helical" evidence="4">
    <location>
        <begin position="36"/>
        <end position="67"/>
    </location>
</feature>
<dbReference type="SUPFAM" id="SSF50978">
    <property type="entry name" value="WD40 repeat-like"/>
    <property type="match status" value="1"/>
</dbReference>
<sequence>MQNQCASHPMVQHQLLETAKIYTKMESQNKKINLKILWSFLLFVHFVSLLMVLHQHLVVQIVLFVYGRQDRIIQSWIRQQFGSRQSQLFHTLWYYISNLWQGYLFVGCQDRQNKKPHQMSFELCLFNLFLTQRQHYPLWDGTQLASCSNDNSIRKQNVKTEQQKPNQMSIQMMACLVCFSPDGTTLASCTQDNSIRLWNFKTVQQILSENNCYNDILVQFSPEIYNNTLILESGIYFSLLFSYLQYYNSQKFHKIPFSKPKMIQSLKGNQQTIQAQIQDFRSNLKEVTFIRYIVFQKK</sequence>
<dbReference type="PROSITE" id="PS50082">
    <property type="entry name" value="WD_REPEATS_2"/>
    <property type="match status" value="1"/>
</dbReference>
<dbReference type="GeneID" id="5014216"/>
<dbReference type="InterPro" id="IPR015943">
    <property type="entry name" value="WD40/YVTN_repeat-like_dom_sf"/>
</dbReference>
<evidence type="ECO:0000313" key="5">
    <source>
        <dbReference type="EMBL" id="CAK61019.1"/>
    </source>
</evidence>
<gene>
    <name evidence="5" type="ORF">GSPATT00031248001</name>
</gene>
<dbReference type="KEGG" id="ptm:GSPATT00031248001"/>
<proteinExistence type="predicted"/>
<keyword evidence="4" id="KW-0472">Membrane</keyword>
<accession>A0BR52</accession>
<keyword evidence="6" id="KW-1185">Reference proteome</keyword>
<keyword evidence="1 3" id="KW-0853">WD repeat</keyword>
<evidence type="ECO:0000256" key="4">
    <source>
        <dbReference type="SAM" id="Phobius"/>
    </source>
</evidence>
<dbReference type="HOGENOM" id="CLU_935247_0_0_1"/>
<dbReference type="Pfam" id="PF00400">
    <property type="entry name" value="WD40"/>
    <property type="match status" value="1"/>
</dbReference>
<name>A0BR52_PARTE</name>
<dbReference type="RefSeq" id="XP_001428417.1">
    <property type="nucleotide sequence ID" value="XM_001428380.1"/>
</dbReference>
<dbReference type="AlphaFoldDB" id="A0BR52"/>
<dbReference type="InParanoid" id="A0BR52"/>